<accession>A0A5N0UU26</accession>
<evidence type="ECO:0008006" key="3">
    <source>
        <dbReference type="Google" id="ProtNLM"/>
    </source>
</evidence>
<keyword evidence="2" id="KW-1185">Reference proteome</keyword>
<name>A0A5N0UU26_9PSEU</name>
<sequence>MNLLPETRTLLGIDVVASATNPGYHLDALSRALSEIMETALSESGIHPEEILEKEHTGDGALYTFPSRDLGRVLDLSHRLDELATKHNRWRKPETRLRLAVDVGAVGDSAGYYSPKIWRGRLLNSRAFKGIVEKCLEERPDGSVSSGLIVSATAFREAFGGDYTKLVRQADFAEIQVDEKEYHQPAWVRVPGFDARSLKEFAGAAPEPEEAGTVRNVVNGSMRNSIQVGGIRGDVHLGTSPS</sequence>
<evidence type="ECO:0000313" key="2">
    <source>
        <dbReference type="Proteomes" id="UP000319769"/>
    </source>
</evidence>
<protein>
    <recommendedName>
        <fullName evidence="3">Guanylate cyclase domain-containing protein</fullName>
    </recommendedName>
</protein>
<organism evidence="1 2">
    <name type="scientific">Amycolatopsis acidicola</name>
    <dbReference type="NCBI Taxonomy" id="2596893"/>
    <lineage>
        <taxon>Bacteria</taxon>
        <taxon>Bacillati</taxon>
        <taxon>Actinomycetota</taxon>
        <taxon>Actinomycetes</taxon>
        <taxon>Pseudonocardiales</taxon>
        <taxon>Pseudonocardiaceae</taxon>
        <taxon>Amycolatopsis</taxon>
    </lineage>
</organism>
<evidence type="ECO:0000313" key="1">
    <source>
        <dbReference type="EMBL" id="KAA9155925.1"/>
    </source>
</evidence>
<dbReference type="AlphaFoldDB" id="A0A5N0UU26"/>
<dbReference type="RefSeq" id="WP_144751052.1">
    <property type="nucleotide sequence ID" value="NZ_VMNW02000053.1"/>
</dbReference>
<dbReference type="EMBL" id="VMNW02000053">
    <property type="protein sequence ID" value="KAA9155925.1"/>
    <property type="molecule type" value="Genomic_DNA"/>
</dbReference>
<proteinExistence type="predicted"/>
<reference evidence="1" key="1">
    <citation type="submission" date="2019-09" db="EMBL/GenBank/DDBJ databases">
        <authorList>
            <person name="Teo W.F.A."/>
            <person name="Duangmal K."/>
        </authorList>
    </citation>
    <scope>NUCLEOTIDE SEQUENCE [LARGE SCALE GENOMIC DNA]</scope>
    <source>
        <strain evidence="1">K81G1</strain>
    </source>
</reference>
<dbReference type="Proteomes" id="UP000319769">
    <property type="component" value="Unassembled WGS sequence"/>
</dbReference>
<gene>
    <name evidence="1" type="ORF">FPZ12_028820</name>
</gene>
<comment type="caution">
    <text evidence="1">The sequence shown here is derived from an EMBL/GenBank/DDBJ whole genome shotgun (WGS) entry which is preliminary data.</text>
</comment>
<dbReference type="OrthoDB" id="3628614at2"/>